<evidence type="ECO:0000259" key="13">
    <source>
        <dbReference type="PROSITE" id="PS50011"/>
    </source>
</evidence>
<evidence type="ECO:0000256" key="3">
    <source>
        <dbReference type="ARBA" id="ARBA00022527"/>
    </source>
</evidence>
<evidence type="ECO:0000256" key="1">
    <source>
        <dbReference type="ARBA" id="ARBA00008874"/>
    </source>
</evidence>
<accession>A0A8R1Y120</accession>
<dbReference type="Gene3D" id="3.30.200.20">
    <property type="entry name" value="Phosphorylase Kinase, domain 1"/>
    <property type="match status" value="1"/>
</dbReference>
<evidence type="ECO:0000256" key="6">
    <source>
        <dbReference type="ARBA" id="ARBA00022777"/>
    </source>
</evidence>
<dbReference type="GO" id="GO:0007631">
    <property type="term" value="P:feeding behavior"/>
    <property type="evidence" value="ECO:0007669"/>
    <property type="project" value="EnsemblMetazoa"/>
</dbReference>
<evidence type="ECO:0000256" key="9">
    <source>
        <dbReference type="ARBA" id="ARBA00047899"/>
    </source>
</evidence>
<dbReference type="GO" id="GO:0060631">
    <property type="term" value="P:regulation of meiosis I"/>
    <property type="evidence" value="ECO:0007669"/>
    <property type="project" value="EnsemblMetazoa"/>
</dbReference>
<keyword evidence="4" id="KW-0808">Transferase</keyword>
<dbReference type="GO" id="GO:0005938">
    <property type="term" value="C:cell cortex"/>
    <property type="evidence" value="ECO:0007669"/>
    <property type="project" value="EnsemblMetazoa"/>
</dbReference>
<dbReference type="OMA" id="QKKEYKH"/>
<sequence>MPAASIGKPGSLKDPAIASLFSVKDPEQRFEDLREIGHGSFGAVFFAQDLETNTTVAIKKMAFSGKQSAEKWSDIIKEVSFLKNIKHENIVEYRACYLKEHTCWLVMEYCIGSAADIVEVHRSPIRECEIAAIIEQTLFGLSYLHKLGRIHRDVKAGNILLTDNGIVKLADFGSASILCPAQSFVGTPYWMAPEVILAMDEGHYDQSADIWSLGITCIELAERRPPLFNMNAMSALYHIAQNDPPKLSNGENSSILWSSDFHSFVDLCLRKDPRERMKTGPCQQHPFIVNGRLDGVILELITRTKALVSDLDNFQYRKMRKLVYLDEQQSIVTDDTMITDRHDVDEELSGIGGSTSSRSNSISSFQSYHSTAPISDSHHGDNGKAIISRPLIPLRVLSSAGSDINSFNEDLDNTDKNRTIIHVGDGGGHCMHSMHELSLAEETSSGMPTPPSASDETTRPINEEMATLRRSKFSTLRTTKLISKELEEYSRENNIYEQMSGYKRLRQQHQKELKQLEEKCAMEMESFKQKADKEYENLLNVFSKELQRLRNSQNTEKDKKLREYDEAERRLRRQLNSQHENELKAFSNAQKKEYKHNKERAKVELKERYGIRSAYESALKETKAVLNARRTDAEAVFTREQKITMENEIRRLRGVRMIEMHALVEKLIADELKFKGKQLETSHALLRKHHEQTKELESSLLIDSQRMKRRHLDKQHEAETSNQLQYNQRVIDETMKRHALQSKQQPKELKTKELQIRKQYRQAVKTQLRQSKLLQAQVLSSTPKEEHREMIAKLKEEQKRKLATLAGQYESTIESLLRDLTVKLESWQEDELKALKEKLEKEMDMLKDFQNRQKNCLKENCKREEQKLAERTSIRKAVIEKKMEEEKASLETERQKMLKAVEEKHRIEKAAFFDDEQKALNEQTQQMSSSVSQFSSQDTLCSISSNLHSLATSS</sequence>
<reference evidence="14" key="2">
    <citation type="submission" date="2022-06" db="UniProtKB">
        <authorList>
            <consortium name="EnsemblMetazoa"/>
        </authorList>
    </citation>
    <scope>IDENTIFICATION</scope>
</reference>
<dbReference type="EMBL" id="CMVM020000238">
    <property type="status" value="NOT_ANNOTATED_CDS"/>
    <property type="molecule type" value="Genomic_DNA"/>
</dbReference>
<dbReference type="PROSITE" id="PS00107">
    <property type="entry name" value="PROTEIN_KINASE_ATP"/>
    <property type="match status" value="1"/>
</dbReference>
<keyword evidence="7 11" id="KW-0067">ATP-binding</keyword>
<dbReference type="GO" id="GO:0004674">
    <property type="term" value="F:protein serine/threonine kinase activity"/>
    <property type="evidence" value="ECO:0007669"/>
    <property type="project" value="UniProtKB-KW"/>
</dbReference>
<comment type="similarity">
    <text evidence="1">Belongs to the protein kinase superfamily. STE Ser/Thr protein kinase family. STE20 subfamily.</text>
</comment>
<dbReference type="GO" id="GO:0005524">
    <property type="term" value="F:ATP binding"/>
    <property type="evidence" value="ECO:0007669"/>
    <property type="project" value="UniProtKB-UniRule"/>
</dbReference>
<dbReference type="FunFam" id="1.10.510.10:FF:000877">
    <property type="entry name" value="TAO kinase 2"/>
    <property type="match status" value="1"/>
</dbReference>
<evidence type="ECO:0000256" key="8">
    <source>
        <dbReference type="ARBA" id="ARBA00023054"/>
    </source>
</evidence>
<comment type="catalytic activity">
    <reaction evidence="10">
        <text>L-seryl-[protein] + ATP = O-phospho-L-seryl-[protein] + ADP + H(+)</text>
        <dbReference type="Rhea" id="RHEA:17989"/>
        <dbReference type="Rhea" id="RHEA-COMP:9863"/>
        <dbReference type="Rhea" id="RHEA-COMP:11604"/>
        <dbReference type="ChEBI" id="CHEBI:15378"/>
        <dbReference type="ChEBI" id="CHEBI:29999"/>
        <dbReference type="ChEBI" id="CHEBI:30616"/>
        <dbReference type="ChEBI" id="CHEBI:83421"/>
        <dbReference type="ChEBI" id="CHEBI:456216"/>
        <dbReference type="EC" id="2.7.11.1"/>
    </reaction>
</comment>
<evidence type="ECO:0000256" key="11">
    <source>
        <dbReference type="PROSITE-ProRule" id="PRU10141"/>
    </source>
</evidence>
<proteinExistence type="inferred from homology"/>
<organism evidence="14 15">
    <name type="scientific">Onchocerca volvulus</name>
    <dbReference type="NCBI Taxonomy" id="6282"/>
    <lineage>
        <taxon>Eukaryota</taxon>
        <taxon>Metazoa</taxon>
        <taxon>Ecdysozoa</taxon>
        <taxon>Nematoda</taxon>
        <taxon>Chromadorea</taxon>
        <taxon>Rhabditida</taxon>
        <taxon>Spirurina</taxon>
        <taxon>Spiruromorpha</taxon>
        <taxon>Filarioidea</taxon>
        <taxon>Onchocercidae</taxon>
        <taxon>Onchocerca</taxon>
    </lineage>
</organism>
<evidence type="ECO:0000313" key="14">
    <source>
        <dbReference type="EnsemblMetazoa" id="OVOC7976.1"/>
    </source>
</evidence>
<keyword evidence="6" id="KW-0418">Kinase</keyword>
<feature type="binding site" evidence="11">
    <location>
        <position position="60"/>
    </location>
    <ligand>
        <name>ATP</name>
        <dbReference type="ChEBI" id="CHEBI:30616"/>
    </ligand>
</feature>
<feature type="coiled-coil region" evidence="12">
    <location>
        <begin position="550"/>
        <end position="581"/>
    </location>
</feature>
<reference evidence="15" key="1">
    <citation type="submission" date="2013-10" db="EMBL/GenBank/DDBJ databases">
        <title>Genome sequencing of Onchocerca volvulus.</title>
        <authorList>
            <person name="Cotton J."/>
            <person name="Tsai J."/>
            <person name="Stanley E."/>
            <person name="Tracey A."/>
            <person name="Holroyd N."/>
            <person name="Lustigman S."/>
            <person name="Berriman M."/>
        </authorList>
    </citation>
    <scope>NUCLEOTIDE SEQUENCE</scope>
</reference>
<dbReference type="InterPro" id="IPR017441">
    <property type="entry name" value="Protein_kinase_ATP_BS"/>
</dbReference>
<dbReference type="EnsemblMetazoa" id="OVOC7976.1">
    <property type="protein sequence ID" value="OVOC7976.1"/>
    <property type="gene ID" value="WBGene00244785"/>
</dbReference>
<keyword evidence="3" id="KW-0723">Serine/threonine-protein kinase</keyword>
<keyword evidence="5 11" id="KW-0547">Nucleotide-binding</keyword>
<dbReference type="AlphaFoldDB" id="A0A8R1Y120"/>
<evidence type="ECO:0000256" key="7">
    <source>
        <dbReference type="ARBA" id="ARBA00022840"/>
    </source>
</evidence>
<feature type="coiled-coil region" evidence="12">
    <location>
        <begin position="499"/>
        <end position="526"/>
    </location>
</feature>
<comment type="catalytic activity">
    <reaction evidence="9">
        <text>L-threonyl-[protein] + ATP = O-phospho-L-threonyl-[protein] + ADP + H(+)</text>
        <dbReference type="Rhea" id="RHEA:46608"/>
        <dbReference type="Rhea" id="RHEA-COMP:11060"/>
        <dbReference type="Rhea" id="RHEA-COMP:11605"/>
        <dbReference type="ChEBI" id="CHEBI:15378"/>
        <dbReference type="ChEBI" id="CHEBI:30013"/>
        <dbReference type="ChEBI" id="CHEBI:30616"/>
        <dbReference type="ChEBI" id="CHEBI:61977"/>
        <dbReference type="ChEBI" id="CHEBI:456216"/>
        <dbReference type="EC" id="2.7.11.1"/>
    </reaction>
</comment>
<dbReference type="PROSITE" id="PS50011">
    <property type="entry name" value="PROTEIN_KINASE_DOM"/>
    <property type="match status" value="1"/>
</dbReference>
<dbReference type="Gene3D" id="1.10.510.10">
    <property type="entry name" value="Transferase(Phosphotransferase) domain 1"/>
    <property type="match status" value="1"/>
</dbReference>
<dbReference type="SMART" id="SM00220">
    <property type="entry name" value="S_TKc"/>
    <property type="match status" value="1"/>
</dbReference>
<evidence type="ECO:0000256" key="2">
    <source>
        <dbReference type="ARBA" id="ARBA00012513"/>
    </source>
</evidence>
<evidence type="ECO:0000313" key="15">
    <source>
        <dbReference type="Proteomes" id="UP000024404"/>
    </source>
</evidence>
<evidence type="ECO:0000256" key="10">
    <source>
        <dbReference type="ARBA" id="ARBA00048679"/>
    </source>
</evidence>
<evidence type="ECO:0000256" key="5">
    <source>
        <dbReference type="ARBA" id="ARBA00022741"/>
    </source>
</evidence>
<dbReference type="GO" id="GO:0043051">
    <property type="term" value="P:regulation of nematode pharyngeal pumping"/>
    <property type="evidence" value="ECO:0007669"/>
    <property type="project" value="EnsemblMetazoa"/>
</dbReference>
<dbReference type="FunFam" id="3.30.200.20:FF:000029">
    <property type="entry name" value="Serine/threonine-protein kinase TAO2, putative"/>
    <property type="match status" value="1"/>
</dbReference>
<evidence type="ECO:0000256" key="4">
    <source>
        <dbReference type="ARBA" id="ARBA00022679"/>
    </source>
</evidence>
<dbReference type="Pfam" id="PF00069">
    <property type="entry name" value="Pkinase"/>
    <property type="match status" value="1"/>
</dbReference>
<keyword evidence="15" id="KW-1185">Reference proteome</keyword>
<dbReference type="PANTHER" id="PTHR47167:SF4">
    <property type="entry name" value="SERINE_THREONINE-PROTEIN KINASE TAO"/>
    <property type="match status" value="1"/>
</dbReference>
<dbReference type="SUPFAM" id="SSF56112">
    <property type="entry name" value="Protein kinase-like (PK-like)"/>
    <property type="match status" value="1"/>
</dbReference>
<name>A0A8R1Y120_ONCVO</name>
<dbReference type="InterPro" id="IPR011009">
    <property type="entry name" value="Kinase-like_dom_sf"/>
</dbReference>
<dbReference type="EC" id="2.7.11.1" evidence="2"/>
<feature type="coiled-coil region" evidence="12">
    <location>
        <begin position="829"/>
        <end position="903"/>
    </location>
</feature>
<evidence type="ECO:0000256" key="12">
    <source>
        <dbReference type="SAM" id="Coils"/>
    </source>
</evidence>
<dbReference type="Proteomes" id="UP000024404">
    <property type="component" value="Unassembled WGS sequence"/>
</dbReference>
<keyword evidence="8 12" id="KW-0175">Coiled coil</keyword>
<dbReference type="InterPro" id="IPR051234">
    <property type="entry name" value="TAO_STE20_kinase"/>
</dbReference>
<protein>
    <recommendedName>
        <fullName evidence="2">non-specific serine/threonine protein kinase</fullName>
        <ecNumber evidence="2">2.7.11.1</ecNumber>
    </recommendedName>
</protein>
<dbReference type="InterPro" id="IPR000719">
    <property type="entry name" value="Prot_kinase_dom"/>
</dbReference>
<dbReference type="PANTHER" id="PTHR47167">
    <property type="entry name" value="SERINE/THREONINE-PROTEIN KINASE TAO1-LIKE PROTEIN"/>
    <property type="match status" value="1"/>
</dbReference>
<feature type="domain" description="Protein kinase" evidence="13">
    <location>
        <begin position="30"/>
        <end position="288"/>
    </location>
</feature>